<sequence length="162" mass="19056">MDVYVRNAQYEDLSKISKLYEQLHEHHLDSVPQNTPSLFNEITIEDFNTVNQDEYIFSLVLCTKRNNKEHVVGTALVRIINEGEGACSAIFPYMYINQFVIGKEYRNMRLGSYFISNIKTIATRFSCHEVYLDCWTENYSGSAFYLKHEFSPVRQLLVYKRQ</sequence>
<dbReference type="GO" id="GO:0008080">
    <property type="term" value="F:N-acetyltransferase activity"/>
    <property type="evidence" value="ECO:0007669"/>
    <property type="project" value="UniProtKB-ARBA"/>
</dbReference>
<keyword evidence="5" id="KW-1185">Reference proteome</keyword>
<proteinExistence type="predicted"/>
<dbReference type="CDD" id="cd04301">
    <property type="entry name" value="NAT_SF"/>
    <property type="match status" value="1"/>
</dbReference>
<comment type="caution">
    <text evidence="4">The sequence shown here is derived from an EMBL/GenBank/DDBJ whole genome shotgun (WGS) entry which is preliminary data.</text>
</comment>
<dbReference type="PROSITE" id="PS51186">
    <property type="entry name" value="GNAT"/>
    <property type="match status" value="1"/>
</dbReference>
<evidence type="ECO:0000313" key="5">
    <source>
        <dbReference type="Proteomes" id="UP001155587"/>
    </source>
</evidence>
<dbReference type="AlphaFoldDB" id="A0A9X3CR78"/>
<evidence type="ECO:0000256" key="1">
    <source>
        <dbReference type="ARBA" id="ARBA00022679"/>
    </source>
</evidence>
<protein>
    <submittedName>
        <fullName evidence="4">GNAT family N-acetyltransferase</fullName>
    </submittedName>
</protein>
<organism evidence="4 5">
    <name type="scientific">Vibrio qingdaonensis</name>
    <dbReference type="NCBI Taxonomy" id="2829491"/>
    <lineage>
        <taxon>Bacteria</taxon>
        <taxon>Pseudomonadati</taxon>
        <taxon>Pseudomonadota</taxon>
        <taxon>Gammaproteobacteria</taxon>
        <taxon>Vibrionales</taxon>
        <taxon>Vibrionaceae</taxon>
        <taxon>Vibrio</taxon>
    </lineage>
</organism>
<dbReference type="InterPro" id="IPR016181">
    <property type="entry name" value="Acyl_CoA_acyltransferase"/>
</dbReference>
<dbReference type="PANTHER" id="PTHR10545:SF29">
    <property type="entry name" value="GH14572P-RELATED"/>
    <property type="match status" value="1"/>
</dbReference>
<keyword evidence="1" id="KW-0808">Transferase</keyword>
<evidence type="ECO:0000259" key="3">
    <source>
        <dbReference type="PROSITE" id="PS51186"/>
    </source>
</evidence>
<dbReference type="EMBL" id="JAKRRY010000028">
    <property type="protein sequence ID" value="MCW8347920.1"/>
    <property type="molecule type" value="Genomic_DNA"/>
</dbReference>
<dbReference type="RefSeq" id="WP_265676470.1">
    <property type="nucleotide sequence ID" value="NZ_JAKRRY010000028.1"/>
</dbReference>
<name>A0A9X3CR78_9VIBR</name>
<dbReference type="Gene3D" id="3.40.630.30">
    <property type="match status" value="1"/>
</dbReference>
<gene>
    <name evidence="4" type="ORF">MD535_18190</name>
</gene>
<dbReference type="InterPro" id="IPR051016">
    <property type="entry name" value="Diverse_Substrate_AcTransf"/>
</dbReference>
<dbReference type="SUPFAM" id="SSF55729">
    <property type="entry name" value="Acyl-CoA N-acyltransferases (Nat)"/>
    <property type="match status" value="1"/>
</dbReference>
<dbReference type="InterPro" id="IPR000182">
    <property type="entry name" value="GNAT_dom"/>
</dbReference>
<dbReference type="Pfam" id="PF00583">
    <property type="entry name" value="Acetyltransf_1"/>
    <property type="match status" value="1"/>
</dbReference>
<evidence type="ECO:0000313" key="4">
    <source>
        <dbReference type="EMBL" id="MCW8347920.1"/>
    </source>
</evidence>
<dbReference type="PANTHER" id="PTHR10545">
    <property type="entry name" value="DIAMINE N-ACETYLTRANSFERASE"/>
    <property type="match status" value="1"/>
</dbReference>
<keyword evidence="2" id="KW-0012">Acyltransferase</keyword>
<evidence type="ECO:0000256" key="2">
    <source>
        <dbReference type="ARBA" id="ARBA00023315"/>
    </source>
</evidence>
<reference evidence="4" key="1">
    <citation type="submission" date="2022-02" db="EMBL/GenBank/DDBJ databases">
        <title>Vibrio sp. nov, a new bacterium isolated from seawater.</title>
        <authorList>
            <person name="Yuan Y."/>
        </authorList>
    </citation>
    <scope>NUCLEOTIDE SEQUENCE</scope>
    <source>
        <strain evidence="4">ZSDZ65</strain>
    </source>
</reference>
<dbReference type="Proteomes" id="UP001155587">
    <property type="component" value="Unassembled WGS sequence"/>
</dbReference>
<accession>A0A9X3CR78</accession>
<feature type="domain" description="N-acetyltransferase" evidence="3">
    <location>
        <begin position="18"/>
        <end position="162"/>
    </location>
</feature>